<dbReference type="GO" id="GO:0005634">
    <property type="term" value="C:nucleus"/>
    <property type="evidence" value="ECO:0000318"/>
    <property type="project" value="GO_Central"/>
</dbReference>
<dbReference type="InterPro" id="IPR011011">
    <property type="entry name" value="Znf_FYVE_PHD"/>
</dbReference>
<dbReference type="Proteomes" id="UP000015101">
    <property type="component" value="Unassembled WGS sequence"/>
</dbReference>
<feature type="domain" description="ARID" evidence="7">
    <location>
        <begin position="77"/>
        <end position="167"/>
    </location>
</feature>
<evidence type="ECO:0000256" key="5">
    <source>
        <dbReference type="ARBA" id="ARBA00023004"/>
    </source>
</evidence>
<dbReference type="PROSITE" id="PS51184">
    <property type="entry name" value="JMJC"/>
    <property type="match status" value="1"/>
</dbReference>
<dbReference type="SMART" id="SM00545">
    <property type="entry name" value="JmjN"/>
    <property type="match status" value="1"/>
</dbReference>
<dbReference type="eggNOG" id="KOG1246">
    <property type="taxonomic scope" value="Eukaryota"/>
</dbReference>
<dbReference type="FunFam" id="1.10.150.60:FF:000016">
    <property type="entry name" value="Putative Lysine-specific demethylase 5B"/>
    <property type="match status" value="1"/>
</dbReference>
<dbReference type="InParanoid" id="T1FZS4"/>
<reference evidence="12" key="1">
    <citation type="submission" date="2012-12" db="EMBL/GenBank/DDBJ databases">
        <authorList>
            <person name="Hellsten U."/>
            <person name="Grimwood J."/>
            <person name="Chapman J.A."/>
            <person name="Shapiro H."/>
            <person name="Aerts A."/>
            <person name="Otillar R.P."/>
            <person name="Terry A.Y."/>
            <person name="Boore J.L."/>
            <person name="Simakov O."/>
            <person name="Marletaz F."/>
            <person name="Cho S.-J."/>
            <person name="Edsinger-Gonzales E."/>
            <person name="Havlak P."/>
            <person name="Kuo D.-H."/>
            <person name="Larsson T."/>
            <person name="Lv J."/>
            <person name="Arendt D."/>
            <person name="Savage R."/>
            <person name="Osoegawa K."/>
            <person name="de Jong P."/>
            <person name="Lindberg D.R."/>
            <person name="Seaver E.C."/>
            <person name="Weisblat D.A."/>
            <person name="Putnam N.H."/>
            <person name="Grigoriev I.V."/>
            <person name="Rokhsar D.S."/>
        </authorList>
    </citation>
    <scope>NUCLEOTIDE SEQUENCE</scope>
</reference>
<reference evidence="11" key="3">
    <citation type="submission" date="2015-06" db="UniProtKB">
        <authorList>
            <consortium name="EnsemblMetazoa"/>
        </authorList>
    </citation>
    <scope>IDENTIFICATION</scope>
</reference>
<name>T1FZS4_HELRO</name>
<dbReference type="GO" id="GO:0034647">
    <property type="term" value="F:histone H3K4me/H3K4me2/H3K4me3 demethylase activity"/>
    <property type="evidence" value="ECO:0000318"/>
    <property type="project" value="GO_Central"/>
</dbReference>
<proteinExistence type="predicted"/>
<evidence type="ECO:0000259" key="7">
    <source>
        <dbReference type="PROSITE" id="PS51011"/>
    </source>
</evidence>
<dbReference type="GO" id="GO:0003677">
    <property type="term" value="F:DNA binding"/>
    <property type="evidence" value="ECO:0007669"/>
    <property type="project" value="InterPro"/>
</dbReference>
<evidence type="ECO:0000313" key="10">
    <source>
        <dbReference type="EMBL" id="ESN92954.1"/>
    </source>
</evidence>
<dbReference type="KEGG" id="hro:HELRODRAFT_69268"/>
<dbReference type="SMART" id="SM01014">
    <property type="entry name" value="ARID"/>
    <property type="match status" value="1"/>
</dbReference>
<protein>
    <recommendedName>
        <fullName evidence="13">[Histone H3]-trimethyl-L-lysine(4) demethylase</fullName>
    </recommendedName>
</protein>
<evidence type="ECO:0000259" key="9">
    <source>
        <dbReference type="PROSITE" id="PS51184"/>
    </source>
</evidence>
<dbReference type="Pfam" id="PF21323">
    <property type="entry name" value="KDM5_C-hel"/>
    <property type="match status" value="1"/>
</dbReference>
<evidence type="ECO:0000256" key="4">
    <source>
        <dbReference type="ARBA" id="ARBA00022964"/>
    </source>
</evidence>
<dbReference type="Gene3D" id="1.10.150.60">
    <property type="entry name" value="ARID DNA-binding domain"/>
    <property type="match status" value="1"/>
</dbReference>
<dbReference type="EMBL" id="KB097639">
    <property type="protein sequence ID" value="ESN92954.1"/>
    <property type="molecule type" value="Genomic_DNA"/>
</dbReference>
<evidence type="ECO:0000259" key="8">
    <source>
        <dbReference type="PROSITE" id="PS51183"/>
    </source>
</evidence>
<accession>T1FZS4</accession>
<dbReference type="RefSeq" id="XP_009028799.1">
    <property type="nucleotide sequence ID" value="XM_009030551.1"/>
</dbReference>
<evidence type="ECO:0000313" key="12">
    <source>
        <dbReference type="Proteomes" id="UP000015101"/>
    </source>
</evidence>
<dbReference type="SMART" id="SM00558">
    <property type="entry name" value="JmjC"/>
    <property type="match status" value="1"/>
</dbReference>
<reference evidence="10 12" key="2">
    <citation type="journal article" date="2013" name="Nature">
        <title>Insights into bilaterian evolution from three spiralian genomes.</title>
        <authorList>
            <person name="Simakov O."/>
            <person name="Marletaz F."/>
            <person name="Cho S.J."/>
            <person name="Edsinger-Gonzales E."/>
            <person name="Havlak P."/>
            <person name="Hellsten U."/>
            <person name="Kuo D.H."/>
            <person name="Larsson T."/>
            <person name="Lv J."/>
            <person name="Arendt D."/>
            <person name="Savage R."/>
            <person name="Osoegawa K."/>
            <person name="de Jong P."/>
            <person name="Grimwood J."/>
            <person name="Chapman J.A."/>
            <person name="Shapiro H."/>
            <person name="Aerts A."/>
            <person name="Otillar R.P."/>
            <person name="Terry A.Y."/>
            <person name="Boore J.L."/>
            <person name="Grigoriev I.V."/>
            <person name="Lindberg D.R."/>
            <person name="Seaver E.C."/>
            <person name="Weisblat D.A."/>
            <person name="Putnam N.H."/>
            <person name="Rokhsar D.S."/>
        </authorList>
    </citation>
    <scope>NUCLEOTIDE SEQUENCE</scope>
</reference>
<dbReference type="HOGENOM" id="CLU_000991_4_2_1"/>
<dbReference type="SUPFAM" id="SSF51197">
    <property type="entry name" value="Clavaminate synthase-like"/>
    <property type="match status" value="1"/>
</dbReference>
<dbReference type="Pfam" id="PF02373">
    <property type="entry name" value="JmjC"/>
    <property type="match status" value="1"/>
</dbReference>
<comment type="subcellular location">
    <subcellularLocation>
        <location evidence="1">Nucleus</location>
    </subcellularLocation>
</comment>
<dbReference type="InterPro" id="IPR048615">
    <property type="entry name" value="KDM5_C-hel"/>
</dbReference>
<keyword evidence="5" id="KW-0408">Iron</keyword>
<dbReference type="Pfam" id="PF01388">
    <property type="entry name" value="ARID"/>
    <property type="match status" value="1"/>
</dbReference>
<keyword evidence="6" id="KW-0539">Nucleus</keyword>
<dbReference type="InterPro" id="IPR036431">
    <property type="entry name" value="ARID_dom_sf"/>
</dbReference>
<dbReference type="PANTHER" id="PTHR10694">
    <property type="entry name" value="LYSINE-SPECIFIC DEMETHYLASE"/>
    <property type="match status" value="1"/>
</dbReference>
<dbReference type="OMA" id="TFPKCYH"/>
<dbReference type="EnsemblMetazoa" id="HelroT69268">
    <property type="protein sequence ID" value="HelroP69268"/>
    <property type="gene ID" value="HelroG69268"/>
</dbReference>
<dbReference type="SUPFAM" id="SSF57903">
    <property type="entry name" value="FYVE/PHD zinc finger"/>
    <property type="match status" value="1"/>
</dbReference>
<keyword evidence="3" id="KW-0156">Chromatin regulator</keyword>
<dbReference type="GO" id="GO:0006338">
    <property type="term" value="P:chromatin remodeling"/>
    <property type="evidence" value="ECO:0000318"/>
    <property type="project" value="GO_Central"/>
</dbReference>
<keyword evidence="4" id="KW-0560">Oxidoreductase</keyword>
<dbReference type="AlphaFoldDB" id="T1FZS4"/>
<dbReference type="Gene3D" id="2.60.120.650">
    <property type="entry name" value="Cupin"/>
    <property type="match status" value="1"/>
</dbReference>
<evidence type="ECO:0000256" key="2">
    <source>
        <dbReference type="ARBA" id="ARBA00022723"/>
    </source>
</evidence>
<evidence type="ECO:0000256" key="6">
    <source>
        <dbReference type="ARBA" id="ARBA00023242"/>
    </source>
</evidence>
<dbReference type="SUPFAM" id="SSF46774">
    <property type="entry name" value="ARID-like"/>
    <property type="match status" value="1"/>
</dbReference>
<dbReference type="STRING" id="6412.T1FZS4"/>
<evidence type="ECO:0000313" key="11">
    <source>
        <dbReference type="EnsemblMetazoa" id="HelroP69268"/>
    </source>
</evidence>
<dbReference type="InterPro" id="IPR003347">
    <property type="entry name" value="JmjC_dom"/>
</dbReference>
<dbReference type="GeneID" id="20214322"/>
<dbReference type="PROSITE" id="PS51011">
    <property type="entry name" value="ARID"/>
    <property type="match status" value="1"/>
</dbReference>
<dbReference type="SMART" id="SM00501">
    <property type="entry name" value="BRIGHT"/>
    <property type="match status" value="1"/>
</dbReference>
<dbReference type="Pfam" id="PF02375">
    <property type="entry name" value="JmjN"/>
    <property type="match status" value="1"/>
</dbReference>
<gene>
    <name evidence="11" type="primary">20214322</name>
    <name evidence="10" type="ORF">HELRODRAFT_69268</name>
</gene>
<dbReference type="InterPro" id="IPR001606">
    <property type="entry name" value="ARID_dom"/>
</dbReference>
<dbReference type="GO" id="GO:0046872">
    <property type="term" value="F:metal ion binding"/>
    <property type="evidence" value="ECO:0007669"/>
    <property type="project" value="UniProtKB-KW"/>
</dbReference>
<dbReference type="PANTHER" id="PTHR10694:SF33">
    <property type="entry name" value="LYSINE-SPECIFIC DEMETHYLASE 5"/>
    <property type="match status" value="1"/>
</dbReference>
<feature type="domain" description="JmjC" evidence="9">
    <location>
        <begin position="447"/>
        <end position="613"/>
    </location>
</feature>
<dbReference type="FunFam" id="2.60.120.650:FF:000133">
    <property type="entry name" value="Uncharacterized protein"/>
    <property type="match status" value="1"/>
</dbReference>
<dbReference type="CTD" id="20214322"/>
<sequence length="725" mass="83636">MDCEAFVPPPEAPVYEPTDEEFKDPITYIASIRPVAEKFGICRIKPPSHWQPPFAPDPDTYMFTPRIQKLNELEAKSRIKLHFLNHLTKFWHLQHNPLKIPFIENKHLDLYHLRKFVHERDGFHKVTYDFKWKEIAQQLGYSTTPEVTNSLKNYYFKLLLPYDVFLAGTPDLNVQMELSEAEGSNKHSNPNSSIEVDTSKCESLKLENELSSKKKCHELKKLQFYGPGPKTALPDAMPKIATFSRPHFRSFYMFTFLCIIYTQLSLTLPSHITSKSLLLDLLHSCSSSYLSCIAPQGNIKFEITLSICIPCQSNISESICCSVCAGLFHHACLILPLRESSRKSWRCPFCIAKECKRPMPSFGFEQSQCEYSLKTYGLMADKFKSDYFKMSCHLVPCSVVEQEFWSLVNCLEKDVVVEYGADIHTLEFGSGFPTIKNQHLIEDEDKIYITSPWNLNNLPNLEHSLLKYINVDINGMKVPWVYVGMCFSSFAWHIEDHWSYSVNYMHWGEPKTWYGVPGSSASHLEDCMSKNAPELFAQFPDLLHQLTTIMNPTVLQKSGVPIYRTDQHAGEFVITFPRSYHSGFNQGYNCAEAVNFCTADWLPFGHGCIENYRLHKRQCVFSNDEFVFNILAHVNELTQECLYALYQILVDIVKKEKEMREQVKQEGITSSQQESFELLSDDDRQCEYCKTTCFLSAVTCNCTREFVVIFFSIYLTTTKVVFSFI</sequence>
<keyword evidence="4" id="KW-0223">Dioxygenase</keyword>
<keyword evidence="12" id="KW-1185">Reference proteome</keyword>
<evidence type="ECO:0000256" key="3">
    <source>
        <dbReference type="ARBA" id="ARBA00022853"/>
    </source>
</evidence>
<dbReference type="GO" id="GO:0006355">
    <property type="term" value="P:regulation of DNA-templated transcription"/>
    <property type="evidence" value="ECO:0000318"/>
    <property type="project" value="GO_Central"/>
</dbReference>
<organism evidence="11 12">
    <name type="scientific">Helobdella robusta</name>
    <name type="common">Californian leech</name>
    <dbReference type="NCBI Taxonomy" id="6412"/>
    <lineage>
        <taxon>Eukaryota</taxon>
        <taxon>Metazoa</taxon>
        <taxon>Spiralia</taxon>
        <taxon>Lophotrochozoa</taxon>
        <taxon>Annelida</taxon>
        <taxon>Clitellata</taxon>
        <taxon>Hirudinea</taxon>
        <taxon>Rhynchobdellida</taxon>
        <taxon>Glossiphoniidae</taxon>
        <taxon>Helobdella</taxon>
    </lineage>
</organism>
<feature type="domain" description="JmjN" evidence="8">
    <location>
        <begin position="12"/>
        <end position="53"/>
    </location>
</feature>
<dbReference type="EMBL" id="AMQM01001941">
    <property type="status" value="NOT_ANNOTATED_CDS"/>
    <property type="molecule type" value="Genomic_DNA"/>
</dbReference>
<keyword evidence="2" id="KW-0479">Metal-binding</keyword>
<dbReference type="GO" id="GO:0000785">
    <property type="term" value="C:chromatin"/>
    <property type="evidence" value="ECO:0000318"/>
    <property type="project" value="GO_Central"/>
</dbReference>
<evidence type="ECO:0008006" key="13">
    <source>
        <dbReference type="Google" id="ProtNLM"/>
    </source>
</evidence>
<dbReference type="PROSITE" id="PS51183">
    <property type="entry name" value="JMJN"/>
    <property type="match status" value="1"/>
</dbReference>
<dbReference type="InterPro" id="IPR003349">
    <property type="entry name" value="JmjN"/>
</dbReference>
<evidence type="ECO:0000256" key="1">
    <source>
        <dbReference type="ARBA" id="ARBA00004123"/>
    </source>
</evidence>
<dbReference type="OrthoDB" id="1678912at2759"/>